<evidence type="ECO:0000256" key="1">
    <source>
        <dbReference type="SAM" id="MobiDB-lite"/>
    </source>
</evidence>
<feature type="region of interest" description="Disordered" evidence="1">
    <location>
        <begin position="13"/>
        <end position="42"/>
    </location>
</feature>
<dbReference type="RefSeq" id="WP_005532679.1">
    <property type="nucleotide sequence ID" value="NZ_BAABDY010000005.1"/>
</dbReference>
<dbReference type="AlphaFoldDB" id="A0A830FHA2"/>
<sequence>MLTTVTVSGLSALAGCSETGTVIDDGPEPEPDEPPEPLRDGVDVDALRDRTVRALGEEAFSVEGSVSYFEDGTVQESQAGSGRGDPEGEIARYIAGSSRETELEDPANGDVVSEQFYNDNEVYRRQIREGDVNFGRDKTDYGAFVDQVKRDLRSFHEVGTSFEFGDPEWDEDRGSYVVEGIGLKEELEADVEIETCQLQVNSDGIVVGVSATLSVEGSEQIRAVVDGETDPGITVEEPAWLDEIDANLPLWSVQVGGDPSTTVQDETVLVSSDEVIALSRNNGSPRWRFSIDWKDDTLTNTSSHTVRGETVFVGTNENDVYALNLKDGSERWSNTVDTRLPHPTVVDDIVVFAGLGRVYAFFTDDGSAAWTWSPDQSAYNRMFHDETLFIGDTNGVVTAIDVTTGSERWHIDAPTRNWISPSVVSQNRLYAGSFQGSVYGFDADDGTIEWQYSTDTTTVSITHRDGTVYVGDRSGKVYALKDVDGAEQWTFDTSAAARVHPGSESIYVGSHDGSIYRLSAESGDPHWKFETNGWVEQPAITDSGIYVGSKDSNLYAIERETGEKRWQREVGFWARYRPTVRDGVVYATDLGRSRGTVYAFATHPDRD</sequence>
<dbReference type="InterPro" id="IPR015943">
    <property type="entry name" value="WD40/YVTN_repeat-like_dom_sf"/>
</dbReference>
<dbReference type="Gene3D" id="2.40.128.630">
    <property type="match status" value="2"/>
</dbReference>
<accession>A0A830FHA2</accession>
<dbReference type="InterPro" id="IPR011047">
    <property type="entry name" value="Quinoprotein_ADH-like_sf"/>
</dbReference>
<dbReference type="EMBL" id="JAMQCP010000005">
    <property type="protein sequence ID" value="MDS0255841.1"/>
    <property type="molecule type" value="Genomic_DNA"/>
</dbReference>
<dbReference type="OrthoDB" id="145878at2157"/>
<feature type="domain" description="Pyrrolo-quinoline quinone repeat" evidence="2">
    <location>
        <begin position="512"/>
        <end position="601"/>
    </location>
</feature>
<dbReference type="Pfam" id="PF13360">
    <property type="entry name" value="PQQ_2"/>
    <property type="match status" value="2"/>
</dbReference>
<dbReference type="Proteomes" id="UP001248536">
    <property type="component" value="Unassembled WGS sequence"/>
</dbReference>
<organism evidence="3 5">
    <name type="scientific">Haloarcula argentinensis</name>
    <dbReference type="NCBI Taxonomy" id="43776"/>
    <lineage>
        <taxon>Archaea</taxon>
        <taxon>Methanobacteriati</taxon>
        <taxon>Methanobacteriota</taxon>
        <taxon>Stenosarchaea group</taxon>
        <taxon>Halobacteria</taxon>
        <taxon>Halobacteriales</taxon>
        <taxon>Haloarculaceae</taxon>
        <taxon>Haloarcula</taxon>
    </lineage>
</organism>
<dbReference type="Proteomes" id="UP000656367">
    <property type="component" value="Unassembled WGS sequence"/>
</dbReference>
<dbReference type="PANTHER" id="PTHR34512:SF30">
    <property type="entry name" value="OUTER MEMBRANE PROTEIN ASSEMBLY FACTOR BAMB"/>
    <property type="match status" value="1"/>
</dbReference>
<feature type="domain" description="Pyrrolo-quinoline quinone repeat" evidence="2">
    <location>
        <begin position="273"/>
        <end position="490"/>
    </location>
</feature>
<reference evidence="3" key="2">
    <citation type="submission" date="2020-09" db="EMBL/GenBank/DDBJ databases">
        <authorList>
            <person name="Sun Q."/>
            <person name="Ohkuma M."/>
        </authorList>
    </citation>
    <scope>NUCLEOTIDE SEQUENCE</scope>
    <source>
        <strain evidence="3">JCM 15759</strain>
    </source>
</reference>
<dbReference type="InterPro" id="IPR018391">
    <property type="entry name" value="PQQ_b-propeller_rpt"/>
</dbReference>
<dbReference type="Gene3D" id="2.130.10.10">
    <property type="entry name" value="YVTN repeat-like/Quinoprotein amine dehydrogenase"/>
    <property type="match status" value="1"/>
</dbReference>
<evidence type="ECO:0000313" key="5">
    <source>
        <dbReference type="Proteomes" id="UP000656367"/>
    </source>
</evidence>
<proteinExistence type="predicted"/>
<evidence type="ECO:0000259" key="2">
    <source>
        <dbReference type="Pfam" id="PF13360"/>
    </source>
</evidence>
<dbReference type="PANTHER" id="PTHR34512">
    <property type="entry name" value="CELL SURFACE PROTEIN"/>
    <property type="match status" value="1"/>
</dbReference>
<feature type="compositionally biased region" description="Acidic residues" evidence="1">
    <location>
        <begin position="25"/>
        <end position="35"/>
    </location>
</feature>
<reference evidence="3" key="1">
    <citation type="journal article" date="2014" name="Int. J. Syst. Evol. Microbiol.">
        <title>Complete genome sequence of Corynebacterium casei LMG S-19264T (=DSM 44701T), isolated from a smear-ripened cheese.</title>
        <authorList>
            <consortium name="US DOE Joint Genome Institute (JGI-PGF)"/>
            <person name="Walter F."/>
            <person name="Albersmeier A."/>
            <person name="Kalinowski J."/>
            <person name="Ruckert C."/>
        </authorList>
    </citation>
    <scope>NUCLEOTIDE SEQUENCE</scope>
    <source>
        <strain evidence="3">JCM 15759</strain>
    </source>
</reference>
<keyword evidence="6" id="KW-1185">Reference proteome</keyword>
<dbReference type="InterPro" id="IPR002372">
    <property type="entry name" value="PQQ_rpt_dom"/>
</dbReference>
<protein>
    <submittedName>
        <fullName evidence="4">PQQ-binding-like beta-propeller repeat protein</fullName>
    </submittedName>
</protein>
<reference evidence="4 6" key="3">
    <citation type="submission" date="2022-06" db="EMBL/GenBank/DDBJ databases">
        <title>Haloarcula sp. a new haloarchaeum isolate from saline soil.</title>
        <authorList>
            <person name="Strakova D."/>
            <person name="Galisteo C."/>
            <person name="Sanchez-Porro C."/>
            <person name="Ventosa A."/>
        </authorList>
    </citation>
    <scope>NUCLEOTIDE SEQUENCE [LARGE SCALE GENOMIC DNA]</scope>
    <source>
        <strain evidence="4 6">JCM 15760</strain>
    </source>
</reference>
<evidence type="ECO:0000313" key="3">
    <source>
        <dbReference type="EMBL" id="GGM49924.1"/>
    </source>
</evidence>
<gene>
    <name evidence="3" type="ORF">GCM10009006_34010</name>
    <name evidence="4" type="ORF">NC662_19235</name>
</gene>
<dbReference type="EMBL" id="BMON01000004">
    <property type="protein sequence ID" value="GGM49924.1"/>
    <property type="molecule type" value="Genomic_DNA"/>
</dbReference>
<evidence type="ECO:0000313" key="6">
    <source>
        <dbReference type="Proteomes" id="UP001248536"/>
    </source>
</evidence>
<dbReference type="SMART" id="SM00564">
    <property type="entry name" value="PQQ"/>
    <property type="match status" value="8"/>
</dbReference>
<comment type="caution">
    <text evidence="3">The sequence shown here is derived from an EMBL/GenBank/DDBJ whole genome shotgun (WGS) entry which is preliminary data.</text>
</comment>
<dbReference type="SUPFAM" id="SSF50998">
    <property type="entry name" value="Quinoprotein alcohol dehydrogenase-like"/>
    <property type="match status" value="1"/>
</dbReference>
<evidence type="ECO:0000313" key="4">
    <source>
        <dbReference type="EMBL" id="MDS0255841.1"/>
    </source>
</evidence>
<name>A0A830FHA2_HALAR</name>